<dbReference type="AlphaFoldDB" id="A0A0K2UIL8"/>
<dbReference type="EMBL" id="HACA01020155">
    <property type="protein sequence ID" value="CDW37516.1"/>
    <property type="molecule type" value="Transcribed_RNA"/>
</dbReference>
<organism evidence="1">
    <name type="scientific">Lepeophtheirus salmonis</name>
    <name type="common">Salmon louse</name>
    <name type="synonym">Caligus salmonis</name>
    <dbReference type="NCBI Taxonomy" id="72036"/>
    <lineage>
        <taxon>Eukaryota</taxon>
        <taxon>Metazoa</taxon>
        <taxon>Ecdysozoa</taxon>
        <taxon>Arthropoda</taxon>
        <taxon>Crustacea</taxon>
        <taxon>Multicrustacea</taxon>
        <taxon>Hexanauplia</taxon>
        <taxon>Copepoda</taxon>
        <taxon>Siphonostomatoida</taxon>
        <taxon>Caligidae</taxon>
        <taxon>Lepeophtheirus</taxon>
    </lineage>
</organism>
<accession>A0A0K2UIL8</accession>
<reference evidence="1" key="1">
    <citation type="submission" date="2014-05" db="EMBL/GenBank/DDBJ databases">
        <authorList>
            <person name="Chronopoulou M."/>
        </authorList>
    </citation>
    <scope>NUCLEOTIDE SEQUENCE</scope>
    <source>
        <tissue evidence="1">Whole organism</tissue>
    </source>
</reference>
<proteinExistence type="predicted"/>
<name>A0A0K2UIL8_LEPSM</name>
<sequence>MIHNLLNSKNNCLNGHNNGGSSFGWFATSLSETSFFT</sequence>
<protein>
    <submittedName>
        <fullName evidence="1">Uncharacterized protein</fullName>
    </submittedName>
</protein>
<evidence type="ECO:0000313" key="1">
    <source>
        <dbReference type="EMBL" id="CDW37516.1"/>
    </source>
</evidence>